<evidence type="ECO:0000259" key="3">
    <source>
        <dbReference type="PROSITE" id="PS50222"/>
    </source>
</evidence>
<name>A0A481ZDB7_9VIRU</name>
<dbReference type="InterPro" id="IPR002048">
    <property type="entry name" value="EF_hand_dom"/>
</dbReference>
<dbReference type="GO" id="GO:0005509">
    <property type="term" value="F:calcium ion binding"/>
    <property type="evidence" value="ECO:0007669"/>
    <property type="project" value="InterPro"/>
</dbReference>
<keyword evidence="2" id="KW-1133">Transmembrane helix</keyword>
<feature type="domain" description="EF-hand" evidence="3">
    <location>
        <begin position="198"/>
        <end position="233"/>
    </location>
</feature>
<dbReference type="InterPro" id="IPR011992">
    <property type="entry name" value="EF-hand-dom_pair"/>
</dbReference>
<feature type="coiled-coil region" evidence="1">
    <location>
        <begin position="76"/>
        <end position="103"/>
    </location>
</feature>
<reference evidence="4" key="1">
    <citation type="journal article" date="2019" name="MBio">
        <title>Virus Genomes from Deep Sea Sediments Expand the Ocean Megavirome and Support Independent Origins of Viral Gigantism.</title>
        <authorList>
            <person name="Backstrom D."/>
            <person name="Yutin N."/>
            <person name="Jorgensen S.L."/>
            <person name="Dharamshi J."/>
            <person name="Homa F."/>
            <person name="Zaremba-Niedwiedzka K."/>
            <person name="Spang A."/>
            <person name="Wolf Y.I."/>
            <person name="Koonin E.V."/>
            <person name="Ettema T.J."/>
        </authorList>
    </citation>
    <scope>NUCLEOTIDE SEQUENCE</scope>
</reference>
<dbReference type="Pfam" id="PF13202">
    <property type="entry name" value="EF-hand_5"/>
    <property type="match status" value="1"/>
</dbReference>
<sequence>METTKMLTRSALPTSRTGCCKSGDFSRPVFGIGALIALINGIYSLFVSSTVIVVSFGILLITEIIAIYRITVLWQAKKIAESINDFEDQNNILTEENTRLKKNTDKLELVGTKLQTEVDDLKDTEIKLKNSVQEFYETQINLQSNIEELTGITEKQNENIKNYELILGLFENEVGNIDNVRKELSELVAKYKYENFIQEANNLLTLFGLIDKNRDGSLSEDEMKEMNTYITIVYGETYDFGQLDKDLDGAVSLKEFFEKFRDRDNSVDN</sequence>
<gene>
    <name evidence="4" type="ORF">LCPAC404_03600</name>
</gene>
<keyword evidence="1" id="KW-0175">Coiled coil</keyword>
<evidence type="ECO:0000256" key="1">
    <source>
        <dbReference type="SAM" id="Coils"/>
    </source>
</evidence>
<dbReference type="SUPFAM" id="SSF47473">
    <property type="entry name" value="EF-hand"/>
    <property type="match status" value="1"/>
</dbReference>
<dbReference type="EMBL" id="MK500601">
    <property type="protein sequence ID" value="QBK93656.1"/>
    <property type="molecule type" value="Genomic_DNA"/>
</dbReference>
<keyword evidence="2" id="KW-0812">Transmembrane</keyword>
<dbReference type="InterPro" id="IPR018247">
    <property type="entry name" value="EF_Hand_1_Ca_BS"/>
</dbReference>
<dbReference type="PROSITE" id="PS50222">
    <property type="entry name" value="EF_HAND_2"/>
    <property type="match status" value="1"/>
</dbReference>
<evidence type="ECO:0000313" key="4">
    <source>
        <dbReference type="EMBL" id="QBK93656.1"/>
    </source>
</evidence>
<keyword evidence="2" id="KW-0472">Membrane</keyword>
<protein>
    <recommendedName>
        <fullName evidence="3">EF-hand domain-containing protein</fullName>
    </recommendedName>
</protein>
<feature type="transmembrane region" description="Helical" evidence="2">
    <location>
        <begin position="29"/>
        <end position="46"/>
    </location>
</feature>
<evidence type="ECO:0000256" key="2">
    <source>
        <dbReference type="SAM" id="Phobius"/>
    </source>
</evidence>
<feature type="transmembrane region" description="Helical" evidence="2">
    <location>
        <begin position="52"/>
        <end position="74"/>
    </location>
</feature>
<accession>A0A481ZDB7</accession>
<organism evidence="4">
    <name type="scientific">Pithovirus LCPAC404</name>
    <dbReference type="NCBI Taxonomy" id="2506597"/>
    <lineage>
        <taxon>Viruses</taxon>
        <taxon>Pithoviruses</taxon>
    </lineage>
</organism>
<dbReference type="PROSITE" id="PS00018">
    <property type="entry name" value="EF_HAND_1"/>
    <property type="match status" value="1"/>
</dbReference>
<proteinExistence type="predicted"/>
<dbReference type="Gene3D" id="1.10.238.10">
    <property type="entry name" value="EF-hand"/>
    <property type="match status" value="1"/>
</dbReference>